<proteinExistence type="predicted"/>
<dbReference type="EMBL" id="MU276206">
    <property type="protein sequence ID" value="KAI0040326.1"/>
    <property type="molecule type" value="Genomic_DNA"/>
</dbReference>
<keyword evidence="2" id="KW-1185">Reference proteome</keyword>
<reference evidence="1" key="2">
    <citation type="journal article" date="2022" name="New Phytol.">
        <title>Evolutionary transition to the ectomycorrhizal habit in the genomes of a hyperdiverse lineage of mushroom-forming fungi.</title>
        <authorList>
            <person name="Looney B."/>
            <person name="Miyauchi S."/>
            <person name="Morin E."/>
            <person name="Drula E."/>
            <person name="Courty P.E."/>
            <person name="Kohler A."/>
            <person name="Kuo A."/>
            <person name="LaButti K."/>
            <person name="Pangilinan J."/>
            <person name="Lipzen A."/>
            <person name="Riley R."/>
            <person name="Andreopoulos W."/>
            <person name="He G."/>
            <person name="Johnson J."/>
            <person name="Nolan M."/>
            <person name="Tritt A."/>
            <person name="Barry K.W."/>
            <person name="Grigoriev I.V."/>
            <person name="Nagy L.G."/>
            <person name="Hibbett D."/>
            <person name="Henrissat B."/>
            <person name="Matheny P.B."/>
            <person name="Labbe J."/>
            <person name="Martin F.M."/>
        </authorList>
    </citation>
    <scope>NUCLEOTIDE SEQUENCE</scope>
    <source>
        <strain evidence="1">FP105234-sp</strain>
    </source>
</reference>
<evidence type="ECO:0000313" key="2">
    <source>
        <dbReference type="Proteomes" id="UP000814033"/>
    </source>
</evidence>
<reference evidence="1" key="1">
    <citation type="submission" date="2021-02" db="EMBL/GenBank/DDBJ databases">
        <authorList>
            <consortium name="DOE Joint Genome Institute"/>
            <person name="Ahrendt S."/>
            <person name="Looney B.P."/>
            <person name="Miyauchi S."/>
            <person name="Morin E."/>
            <person name="Drula E."/>
            <person name="Courty P.E."/>
            <person name="Chicoki N."/>
            <person name="Fauchery L."/>
            <person name="Kohler A."/>
            <person name="Kuo A."/>
            <person name="Labutti K."/>
            <person name="Pangilinan J."/>
            <person name="Lipzen A."/>
            <person name="Riley R."/>
            <person name="Andreopoulos W."/>
            <person name="He G."/>
            <person name="Johnson J."/>
            <person name="Barry K.W."/>
            <person name="Grigoriev I.V."/>
            <person name="Nagy L."/>
            <person name="Hibbett D."/>
            <person name="Henrissat B."/>
            <person name="Matheny P.B."/>
            <person name="Labbe J."/>
            <person name="Martin F."/>
        </authorList>
    </citation>
    <scope>NUCLEOTIDE SEQUENCE</scope>
    <source>
        <strain evidence="1">FP105234-sp</strain>
    </source>
</reference>
<comment type="caution">
    <text evidence="1">The sequence shown here is derived from an EMBL/GenBank/DDBJ whole genome shotgun (WGS) entry which is preliminary data.</text>
</comment>
<evidence type="ECO:0000313" key="1">
    <source>
        <dbReference type="EMBL" id="KAI0040326.1"/>
    </source>
</evidence>
<dbReference type="Proteomes" id="UP000814033">
    <property type="component" value="Unassembled WGS sequence"/>
</dbReference>
<accession>A0ACB8R9N3</accession>
<organism evidence="1 2">
    <name type="scientific">Auriscalpium vulgare</name>
    <dbReference type="NCBI Taxonomy" id="40419"/>
    <lineage>
        <taxon>Eukaryota</taxon>
        <taxon>Fungi</taxon>
        <taxon>Dikarya</taxon>
        <taxon>Basidiomycota</taxon>
        <taxon>Agaricomycotina</taxon>
        <taxon>Agaricomycetes</taxon>
        <taxon>Russulales</taxon>
        <taxon>Auriscalpiaceae</taxon>
        <taxon>Auriscalpium</taxon>
    </lineage>
</organism>
<gene>
    <name evidence="1" type="ORF">FA95DRAFT_1585065</name>
</gene>
<protein>
    <submittedName>
        <fullName evidence="1">Uncharacterized protein</fullName>
    </submittedName>
</protein>
<name>A0ACB8R9N3_9AGAM</name>
<sequence length="705" mass="75554">MDGAGKGPEEDRAEVLQALLSSLAPEDASKLSKEHALKISQKLGELFGDVNVGGGPSEQHNERGEVLNDEGLPIIEISEPPSELISEDPAEALALPHGPDFVPLAQLPQTERARAREEMDRFLDALEEEERVEEERSYTLERERRQEELERRKANSKTELEQLKAAKEMQKKMGKALLQNLSDAREREERARVEQEKKDLQQDAQRRQGKPRKSVSFANLPPYEDPDTPPKASASTTPGSPVGNASDSERSWAKPTMKLNVVERFPSRPEPHPRPATPPHVAPPAHEPDSDDESIPGSPVPADSDEGEILESDGESIAELDHVPSDDEEDGADSPDELVLEDDIDFDTASHQREIALAYYQKRETIGKDTARAMSAHSHGPMEDEWDQPEVPLEATLAHLPPKPAESKFKSSRIAQSYNTTVPSTTPSTSLGASVLPGASTLRRAIRTGKLDDDNLIGGEEGESGEEEDSDEIKAFMDALRRGEVTNAGAEQNADVLVAALTRAYSEPPSSLPSSSPATASATAAATPTDVSESPSTSSAPAKPKVSQFKLNRAPLRGSPVWDGESGPSTPPSSAARSSPKLPTSDTVVERAHAVPVPGPSTARPAAIQKPSPLAGPARASASPSPINMPPAADPPRYPTLTGGPPVMPASLIVDSPSFQPSTARPARQPAIMASAVRESSAPREVVQAEPGVKKVSRFKAERVA</sequence>